<keyword evidence="2" id="KW-1185">Reference proteome</keyword>
<organism evidence="1 2">
    <name type="scientific">Hominisplanchenecus murintestinalis</name>
    <dbReference type="NCBI Taxonomy" id="2941517"/>
    <lineage>
        <taxon>Bacteria</taxon>
        <taxon>Bacillati</taxon>
        <taxon>Bacillota</taxon>
        <taxon>Clostridia</taxon>
        <taxon>Lachnospirales</taxon>
        <taxon>Lachnospiraceae</taxon>
        <taxon>Hominisplanchenecus</taxon>
    </lineage>
</organism>
<accession>A0AC61QUL0</accession>
<evidence type="ECO:0000313" key="2">
    <source>
        <dbReference type="Proteomes" id="UP000307720"/>
    </source>
</evidence>
<gene>
    <name evidence="1" type="ORF">E5357_17580</name>
</gene>
<comment type="caution">
    <text evidence="1">The sequence shown here is derived from an EMBL/GenBank/DDBJ whole genome shotgun (WGS) entry which is preliminary data.</text>
</comment>
<sequence length="188" mass="22347">MQKELSEMSLEELWELFPIFLVAHDDKWNIFYDEIESFLKNILSECPVERISHIGSTAISGIWAKDIVDVLIEISKDSDIQNTAKVIEKNGFIRMSAEEDRISFNRGYTKDGFADKVFHVHIRYAGDNDELYFRDYLNKHIKIAKEYEAMKLQLWKRYEHDRDAYTNAKTEFIRKWTSEAKRVYAGRY</sequence>
<name>A0AC61QUL0_9FIRM</name>
<dbReference type="EMBL" id="SRZB01000105">
    <property type="protein sequence ID" value="TGX95683.1"/>
    <property type="molecule type" value="Genomic_DNA"/>
</dbReference>
<proteinExistence type="predicted"/>
<reference evidence="1" key="1">
    <citation type="submission" date="2019-04" db="EMBL/GenBank/DDBJ databases">
        <title>Microbes associate with the intestines of laboratory mice.</title>
        <authorList>
            <person name="Navarre W."/>
            <person name="Wong E."/>
            <person name="Huang K."/>
            <person name="Tropini C."/>
            <person name="Ng K."/>
            <person name="Yu B."/>
        </authorList>
    </citation>
    <scope>NUCLEOTIDE SEQUENCE</scope>
    <source>
        <strain evidence="1">NM72_1-8</strain>
    </source>
</reference>
<dbReference type="Proteomes" id="UP000307720">
    <property type="component" value="Unassembled WGS sequence"/>
</dbReference>
<evidence type="ECO:0000313" key="1">
    <source>
        <dbReference type="EMBL" id="TGX95683.1"/>
    </source>
</evidence>
<protein>
    <submittedName>
        <fullName evidence="1">GrpB family protein</fullName>
    </submittedName>
</protein>